<evidence type="ECO:0000256" key="2">
    <source>
        <dbReference type="ARBA" id="ARBA00010876"/>
    </source>
</evidence>
<dbReference type="NCBIfam" id="TIGR00005">
    <property type="entry name" value="rluA_subfam"/>
    <property type="match status" value="1"/>
</dbReference>
<organism evidence="8 10">
    <name type="scientific">Bacillus thuringiensis</name>
    <dbReference type="NCBI Taxonomy" id="1428"/>
    <lineage>
        <taxon>Bacteria</taxon>
        <taxon>Bacillati</taxon>
        <taxon>Bacillota</taxon>
        <taxon>Bacilli</taxon>
        <taxon>Bacillales</taxon>
        <taxon>Bacillaceae</taxon>
        <taxon>Bacillus</taxon>
        <taxon>Bacillus cereus group</taxon>
    </lineage>
</organism>
<comment type="similarity">
    <text evidence="2 5">Belongs to the pseudouridine synthase RluA family.</text>
</comment>
<keyword evidence="3 5" id="KW-0413">Isomerase</keyword>
<dbReference type="GO" id="GO:0000455">
    <property type="term" value="P:enzyme-directed rRNA pseudouridine synthesis"/>
    <property type="evidence" value="ECO:0007669"/>
    <property type="project" value="TreeGrafter"/>
</dbReference>
<dbReference type="AlphaFoldDB" id="A0A0B5NTI8"/>
<evidence type="ECO:0000256" key="5">
    <source>
        <dbReference type="RuleBase" id="RU362028"/>
    </source>
</evidence>
<evidence type="ECO:0000256" key="3">
    <source>
        <dbReference type="ARBA" id="ARBA00023235"/>
    </source>
</evidence>
<evidence type="ECO:0000313" key="8">
    <source>
        <dbReference type="EMBL" id="QKH26087.1"/>
    </source>
</evidence>
<dbReference type="EMBL" id="CP009335">
    <property type="protein sequence ID" value="AJG76732.1"/>
    <property type="molecule type" value="Genomic_DNA"/>
</dbReference>
<dbReference type="Proteomes" id="UP000501107">
    <property type="component" value="Chromosome"/>
</dbReference>
<dbReference type="PANTHER" id="PTHR21600">
    <property type="entry name" value="MITOCHONDRIAL RNA PSEUDOURIDINE SYNTHASE"/>
    <property type="match status" value="1"/>
</dbReference>
<dbReference type="CDD" id="cd02869">
    <property type="entry name" value="PseudoU_synth_RluA_like"/>
    <property type="match status" value="1"/>
</dbReference>
<dbReference type="EMBL" id="CP053980">
    <property type="protein sequence ID" value="QKH26087.1"/>
    <property type="molecule type" value="Genomic_DNA"/>
</dbReference>
<dbReference type="PANTHER" id="PTHR21600:SF35">
    <property type="entry name" value="PSEUDOURIDINE SYNTHASE"/>
    <property type="match status" value="1"/>
</dbReference>
<feature type="domain" description="Pseudouridine synthase RsuA/RluA-like" evidence="6">
    <location>
        <begin position="91"/>
        <end position="241"/>
    </location>
</feature>
<dbReference type="PROSITE" id="PS01129">
    <property type="entry name" value="PSI_RLU"/>
    <property type="match status" value="1"/>
</dbReference>
<dbReference type="Pfam" id="PF00849">
    <property type="entry name" value="PseudoU_synth_2"/>
    <property type="match status" value="1"/>
</dbReference>
<proteinExistence type="inferred from homology"/>
<dbReference type="SUPFAM" id="SSF55120">
    <property type="entry name" value="Pseudouridine synthase"/>
    <property type="match status" value="1"/>
</dbReference>
<dbReference type="InterPro" id="IPR006145">
    <property type="entry name" value="PsdUridine_synth_RsuA/RluA"/>
</dbReference>
<dbReference type="RefSeq" id="WP_001079102.1">
    <property type="nucleotide sequence ID" value="NZ_CP009335.1"/>
</dbReference>
<evidence type="ECO:0000313" key="9">
    <source>
        <dbReference type="Proteomes" id="UP000031876"/>
    </source>
</evidence>
<evidence type="ECO:0000313" key="7">
    <source>
        <dbReference type="EMBL" id="AJG76732.1"/>
    </source>
</evidence>
<dbReference type="InterPro" id="IPR006225">
    <property type="entry name" value="PsdUridine_synth_RluC/D"/>
</dbReference>
<dbReference type="GO" id="GO:0009982">
    <property type="term" value="F:pseudouridine synthase activity"/>
    <property type="evidence" value="ECO:0007669"/>
    <property type="project" value="InterPro"/>
</dbReference>
<dbReference type="GO" id="GO:0140098">
    <property type="term" value="F:catalytic activity, acting on RNA"/>
    <property type="evidence" value="ECO:0007669"/>
    <property type="project" value="UniProtKB-ARBA"/>
</dbReference>
<evidence type="ECO:0000313" key="10">
    <source>
        <dbReference type="Proteomes" id="UP000501107"/>
    </source>
</evidence>
<dbReference type="InterPro" id="IPR020103">
    <property type="entry name" value="PsdUridine_synth_cat_dom_sf"/>
</dbReference>
<accession>A0A0B5NTI8</accession>
<comment type="function">
    <text evidence="5">Responsible for synthesis of pseudouridine from uracil.</text>
</comment>
<evidence type="ECO:0000256" key="4">
    <source>
        <dbReference type="PIRSR" id="PIRSR606225-1"/>
    </source>
</evidence>
<dbReference type="Gene3D" id="3.30.2350.10">
    <property type="entry name" value="Pseudouridine synthase"/>
    <property type="match status" value="1"/>
</dbReference>
<protein>
    <recommendedName>
        <fullName evidence="5">Pseudouridine synthase</fullName>
        <ecNumber evidence="5">5.4.99.-</ecNumber>
    </recommendedName>
</protein>
<reference evidence="7 9" key="1">
    <citation type="journal article" date="2015" name="Genome Announc.">
        <title>Complete genome sequences for 35 biothreat assay-relevant bacillus species.</title>
        <authorList>
            <person name="Johnson S.L."/>
            <person name="Daligault H.E."/>
            <person name="Davenport K.W."/>
            <person name="Jaissle J."/>
            <person name="Frey K.G."/>
            <person name="Ladner J.T."/>
            <person name="Broomall S.M."/>
            <person name="Bishop-Lilly K.A."/>
            <person name="Bruce D.C."/>
            <person name="Gibbons H.S."/>
            <person name="Coyne S.R."/>
            <person name="Lo C.C."/>
            <person name="Meincke L."/>
            <person name="Munk A.C."/>
            <person name="Koroleva G.I."/>
            <person name="Rosenzweig C.N."/>
            <person name="Palacios G.F."/>
            <person name="Redden C.L."/>
            <person name="Minogue T.D."/>
            <person name="Chain P.S."/>
        </authorList>
    </citation>
    <scope>NUCLEOTIDE SEQUENCE [LARGE SCALE GENOMIC DNA]</scope>
    <source>
        <strain evidence="7 9">HD1011</strain>
    </source>
</reference>
<comment type="catalytic activity">
    <reaction evidence="1 5">
        <text>a uridine in RNA = a pseudouridine in RNA</text>
        <dbReference type="Rhea" id="RHEA:48348"/>
        <dbReference type="Rhea" id="RHEA-COMP:12068"/>
        <dbReference type="Rhea" id="RHEA-COMP:12069"/>
        <dbReference type="ChEBI" id="CHEBI:65314"/>
        <dbReference type="ChEBI" id="CHEBI:65315"/>
    </reaction>
</comment>
<dbReference type="KEGG" id="btw:BF38_2434"/>
<dbReference type="EC" id="5.4.99.-" evidence="5"/>
<gene>
    <name evidence="7" type="ORF">BF38_2434</name>
    <name evidence="8" type="ORF">FOC89_19830</name>
</gene>
<reference evidence="8 10" key="2">
    <citation type="submission" date="2020-05" db="EMBL/GenBank/DDBJ databases">
        <title>FDA dAtabase for Regulatory Grade micrObial Sequences (FDA-ARGOS): Supporting development and validation of Infectious Disease Dx tests.</title>
        <authorList>
            <person name="Nelson B."/>
            <person name="Plummer A."/>
            <person name="Tallon L."/>
            <person name="Sadzewicz L."/>
            <person name="Zhao X."/>
            <person name="Vavikolanu K."/>
            <person name="Mehta A."/>
            <person name="Aluvathingal J."/>
            <person name="Nadendla S."/>
            <person name="Myers T."/>
            <person name="Yan Y."/>
            <person name="Sichtig H."/>
        </authorList>
    </citation>
    <scope>NUCLEOTIDE SEQUENCE [LARGE SCALE GENOMIC DNA]</scope>
    <source>
        <strain evidence="8 10">FDAARGOS_795</strain>
    </source>
</reference>
<dbReference type="InterPro" id="IPR050188">
    <property type="entry name" value="RluA_PseudoU_synthase"/>
</dbReference>
<dbReference type="FunFam" id="3.30.2350.10:FF:000005">
    <property type="entry name" value="Pseudouridine synthase"/>
    <property type="match status" value="1"/>
</dbReference>
<feature type="active site" evidence="4">
    <location>
        <position position="137"/>
    </location>
</feature>
<dbReference type="Proteomes" id="UP000031876">
    <property type="component" value="Chromosome"/>
</dbReference>
<sequence length="297" mass="33556">MNRFTLKWDIESAEEGTLVREFLKTKGISKAALTDIKFHGGAIEVNGQHASVRHQLQAGEEIRVFFPVEERSEGMIAEDIPLCIVYEDDAVLVINKEANMSTIPSREHPSGSVANALLSHYDKQYLASTVHIVTRLDRDTSGLMLIAKNRFVHHLLSKQHQQKAVKRTYEAIVHGEMVEREGTIDAPIGRKSDSIIERTVCEEGQRAVTHFRVIDSANHKTHVSLELDTGRTHQIRVHMAHIGHPLLGDNLYGGKRDEMKRQALHSTSLTFYHPILEKEMSFAAMIPSDMQEVLRQT</sequence>
<dbReference type="GO" id="GO:0003723">
    <property type="term" value="F:RNA binding"/>
    <property type="evidence" value="ECO:0007669"/>
    <property type="project" value="InterPro"/>
</dbReference>
<dbReference type="InterPro" id="IPR006224">
    <property type="entry name" value="PsdUridine_synth_RluA-like_CS"/>
</dbReference>
<name>A0A0B5NTI8_BACTU</name>
<evidence type="ECO:0000256" key="1">
    <source>
        <dbReference type="ARBA" id="ARBA00000073"/>
    </source>
</evidence>
<evidence type="ECO:0000259" key="6">
    <source>
        <dbReference type="Pfam" id="PF00849"/>
    </source>
</evidence>